<organism evidence="2 3">
    <name type="scientific">Solanum commersonii</name>
    <name type="common">Commerson's wild potato</name>
    <name type="synonym">Commerson's nightshade</name>
    <dbReference type="NCBI Taxonomy" id="4109"/>
    <lineage>
        <taxon>Eukaryota</taxon>
        <taxon>Viridiplantae</taxon>
        <taxon>Streptophyta</taxon>
        <taxon>Embryophyta</taxon>
        <taxon>Tracheophyta</taxon>
        <taxon>Spermatophyta</taxon>
        <taxon>Magnoliopsida</taxon>
        <taxon>eudicotyledons</taxon>
        <taxon>Gunneridae</taxon>
        <taxon>Pentapetalae</taxon>
        <taxon>asterids</taxon>
        <taxon>lamiids</taxon>
        <taxon>Solanales</taxon>
        <taxon>Solanaceae</taxon>
        <taxon>Solanoideae</taxon>
        <taxon>Solaneae</taxon>
        <taxon>Solanum</taxon>
    </lineage>
</organism>
<evidence type="ECO:0000256" key="1">
    <source>
        <dbReference type="SAM" id="MobiDB-lite"/>
    </source>
</evidence>
<keyword evidence="3" id="KW-1185">Reference proteome</keyword>
<gene>
    <name evidence="2" type="ORF">H5410_054500</name>
</gene>
<sequence length="68" mass="7782">MEPIGPHGQNNPFSSSNKLRSSYESSWPSRLNWPIFKGKRAPKQTFPMELVGPHSQNAIFNVKRTLEQ</sequence>
<dbReference type="AlphaFoldDB" id="A0A9J5WHN6"/>
<feature type="region of interest" description="Disordered" evidence="1">
    <location>
        <begin position="1"/>
        <end position="30"/>
    </location>
</feature>
<name>A0A9J5WHN6_SOLCO</name>
<comment type="caution">
    <text evidence="2">The sequence shown here is derived from an EMBL/GenBank/DDBJ whole genome shotgun (WGS) entry which is preliminary data.</text>
</comment>
<dbReference type="Proteomes" id="UP000824120">
    <property type="component" value="Chromosome 11"/>
</dbReference>
<feature type="compositionally biased region" description="Polar residues" evidence="1">
    <location>
        <begin position="8"/>
        <end position="29"/>
    </location>
</feature>
<feature type="non-terminal residue" evidence="2">
    <location>
        <position position="68"/>
    </location>
</feature>
<reference evidence="2 3" key="1">
    <citation type="submission" date="2020-09" db="EMBL/GenBank/DDBJ databases">
        <title>De no assembly of potato wild relative species, Solanum commersonii.</title>
        <authorList>
            <person name="Cho K."/>
        </authorList>
    </citation>
    <scope>NUCLEOTIDE SEQUENCE [LARGE SCALE GENOMIC DNA]</scope>
    <source>
        <strain evidence="2">LZ3.2</strain>
        <tissue evidence="2">Leaf</tissue>
    </source>
</reference>
<proteinExistence type="predicted"/>
<evidence type="ECO:0000313" key="2">
    <source>
        <dbReference type="EMBL" id="KAG5574366.1"/>
    </source>
</evidence>
<evidence type="ECO:0000313" key="3">
    <source>
        <dbReference type="Proteomes" id="UP000824120"/>
    </source>
</evidence>
<accession>A0A9J5WHN6</accession>
<dbReference type="EMBL" id="JACXVP010000011">
    <property type="protein sequence ID" value="KAG5574366.1"/>
    <property type="molecule type" value="Genomic_DNA"/>
</dbReference>
<protein>
    <submittedName>
        <fullName evidence="2">Uncharacterized protein</fullName>
    </submittedName>
</protein>